<evidence type="ECO:0000313" key="3">
    <source>
        <dbReference type="EMBL" id="MDQ9169240.1"/>
    </source>
</evidence>
<accession>A0ABU1BJQ8</accession>
<dbReference type="PANTHER" id="PTHR23028">
    <property type="entry name" value="ACETYLTRANSFERASE"/>
    <property type="match status" value="1"/>
</dbReference>
<feature type="transmembrane region" description="Helical" evidence="1">
    <location>
        <begin position="149"/>
        <end position="168"/>
    </location>
</feature>
<evidence type="ECO:0000256" key="1">
    <source>
        <dbReference type="SAM" id="Phobius"/>
    </source>
</evidence>
<feature type="transmembrane region" description="Helical" evidence="1">
    <location>
        <begin position="174"/>
        <end position="197"/>
    </location>
</feature>
<dbReference type="InterPro" id="IPR002656">
    <property type="entry name" value="Acyl_transf_3_dom"/>
</dbReference>
<reference evidence="3 4" key="1">
    <citation type="submission" date="2023-08" db="EMBL/GenBank/DDBJ databases">
        <title>Oxalobacteraceae gen .nov., isolated from river sludge outside the plant.</title>
        <authorList>
            <person name="Zhao S.Y."/>
        </authorList>
    </citation>
    <scope>NUCLEOTIDE SEQUENCE [LARGE SCALE GENOMIC DNA]</scope>
    <source>
        <strain evidence="3 4">R-40</strain>
    </source>
</reference>
<feature type="transmembrane region" description="Helical" evidence="1">
    <location>
        <begin position="113"/>
        <end position="137"/>
    </location>
</feature>
<keyword evidence="1" id="KW-0812">Transmembrane</keyword>
<dbReference type="InterPro" id="IPR050879">
    <property type="entry name" value="Acyltransferase_3"/>
</dbReference>
<dbReference type="GO" id="GO:0016746">
    <property type="term" value="F:acyltransferase activity"/>
    <property type="evidence" value="ECO:0007669"/>
    <property type="project" value="UniProtKB-KW"/>
</dbReference>
<comment type="caution">
    <text evidence="3">The sequence shown here is derived from an EMBL/GenBank/DDBJ whole genome shotgun (WGS) entry which is preliminary data.</text>
</comment>
<dbReference type="Proteomes" id="UP001225596">
    <property type="component" value="Unassembled WGS sequence"/>
</dbReference>
<keyword evidence="1" id="KW-1133">Transmembrane helix</keyword>
<keyword evidence="4" id="KW-1185">Reference proteome</keyword>
<feature type="transmembrane region" description="Helical" evidence="1">
    <location>
        <begin position="209"/>
        <end position="228"/>
    </location>
</feature>
<feature type="transmembrane region" description="Helical" evidence="1">
    <location>
        <begin position="35"/>
        <end position="54"/>
    </location>
</feature>
<sequence>MIQSLEGLRGIAALIVALYHLKIGTEYVAVLKNGYLFVDLFFVLSGFVICAAYFSRMNSPQDFKPFVIRRFGRLFPLLVFSTILFVLLTNLIVLAKRLAVVYGYGGFLNNPDALTYLIPSAAEIFSTLTLTHSLGLFDDLILNTPSWSISTEFYTYLLFAAVCLIFPAKKRWPVFGLLTLFGMAVTIWSSISVHDCLEKGGCMGVTYDYGFLRCVYSFFLGALLYHFSRSFALPHAPLQVTGLVTLGLFFSLLAQFPAIAFLFPFAFSLLILSLAKDQGALAQVLNLRPFQILGQRSYSIYMLHMPLVLIFENIAKRVDGFISGAAVLITYVGVLLVLSGWSYRFIEDPFRERFNRLAGKKKTLSAAPMQAMEIKPSTPD</sequence>
<feature type="domain" description="Acyltransferase 3" evidence="2">
    <location>
        <begin position="3"/>
        <end position="339"/>
    </location>
</feature>
<keyword evidence="1" id="KW-0472">Membrane</keyword>
<organism evidence="3 4">
    <name type="scientific">Keguizhuia sedimenti</name>
    <dbReference type="NCBI Taxonomy" id="3064264"/>
    <lineage>
        <taxon>Bacteria</taxon>
        <taxon>Pseudomonadati</taxon>
        <taxon>Pseudomonadota</taxon>
        <taxon>Betaproteobacteria</taxon>
        <taxon>Burkholderiales</taxon>
        <taxon>Oxalobacteraceae</taxon>
        <taxon>Keguizhuia</taxon>
    </lineage>
</organism>
<feature type="transmembrane region" description="Helical" evidence="1">
    <location>
        <begin position="74"/>
        <end position="93"/>
    </location>
</feature>
<name>A0ABU1BJQ8_9BURK</name>
<keyword evidence="3" id="KW-0808">Transferase</keyword>
<protein>
    <submittedName>
        <fullName evidence="3">Acyltransferase</fullName>
        <ecNumber evidence="3">2.3.-.-</ecNumber>
    </submittedName>
</protein>
<dbReference type="RefSeq" id="WP_338435095.1">
    <property type="nucleotide sequence ID" value="NZ_JAUYVH010000001.1"/>
</dbReference>
<feature type="transmembrane region" description="Helical" evidence="1">
    <location>
        <begin position="321"/>
        <end position="346"/>
    </location>
</feature>
<keyword evidence="3" id="KW-0012">Acyltransferase</keyword>
<feature type="transmembrane region" description="Helical" evidence="1">
    <location>
        <begin position="248"/>
        <end position="275"/>
    </location>
</feature>
<proteinExistence type="predicted"/>
<dbReference type="PANTHER" id="PTHR23028:SF131">
    <property type="entry name" value="BLR2367 PROTEIN"/>
    <property type="match status" value="1"/>
</dbReference>
<gene>
    <name evidence="3" type="ORF">Q8A64_02330</name>
</gene>
<dbReference type="EMBL" id="JAUYVH010000001">
    <property type="protein sequence ID" value="MDQ9169240.1"/>
    <property type="molecule type" value="Genomic_DNA"/>
</dbReference>
<evidence type="ECO:0000259" key="2">
    <source>
        <dbReference type="Pfam" id="PF01757"/>
    </source>
</evidence>
<dbReference type="EC" id="2.3.-.-" evidence="3"/>
<evidence type="ECO:0000313" key="4">
    <source>
        <dbReference type="Proteomes" id="UP001225596"/>
    </source>
</evidence>
<dbReference type="Pfam" id="PF01757">
    <property type="entry name" value="Acyl_transf_3"/>
    <property type="match status" value="1"/>
</dbReference>